<feature type="compositionally biased region" description="Pro residues" evidence="1">
    <location>
        <begin position="10"/>
        <end position="19"/>
    </location>
</feature>
<name>A0A160NZZ9_STRLU</name>
<accession>A0A160NZZ9</accession>
<feature type="domain" description="DUF7507" evidence="2">
    <location>
        <begin position="839"/>
        <end position="945"/>
    </location>
</feature>
<feature type="domain" description="DUF7507" evidence="2">
    <location>
        <begin position="723"/>
        <end position="826"/>
    </location>
</feature>
<dbReference type="Pfam" id="PF24346">
    <property type="entry name" value="DUF7507"/>
    <property type="match status" value="6"/>
</dbReference>
<evidence type="ECO:0000313" key="4">
    <source>
        <dbReference type="Proteomes" id="UP000217676"/>
    </source>
</evidence>
<dbReference type="Gene3D" id="2.60.40.10">
    <property type="entry name" value="Immunoglobulins"/>
    <property type="match status" value="3"/>
</dbReference>
<sequence length="1105" mass="113497">MRGMRKRRPPSAPGRPTPPGRVSRIAAVALALVVGAGAPLALSGTAGAEPKPEPRLRAGSPLLNETFAEATAPEFMAVGPACLTGAPGAASQPPSGSHPLGGCGPSPVGPVPPNNAAPDGFLRLTDASNFKSAAVLYNHALPAGQGLDVTFDQYQYGSTTPARPADGISFFLADGASSLTHPGAFGGSLGYAQLREGDNPGIPMQPGVDHGYLGVGLDVYGNYFGDGESRGNGCAQRSPSFQSWPPPAPNVITLRGPGDGTIGYCFMTATVSNFGPTGPYPSTLPGELQGPTTSIPAGTTPAEAVQLLEADRRRVNVHITAGANPQLTVAVDFNDGTGSHEVLNTPAPTPLPTTFKFGFAASTGANTDVHLIRNVVVHSADPLPELNLVKQARLPLPGDLAPGSQVPYDFVVTNSGTTPITDLVVNDPKIGPVACPTTDLAVGQTITCTATYTVTAADVAAGAVLNTAIATGSSDGETVESPPSSERVPLQRPPGIEVEKNVETPEPYAVGQTVTYRYTVRNTGGTELTGVTVHDDKVTNVTCESTTLAPAEEPGDSTTCTGIYVITAADGTEGSVTNTATATGTSDGNTITSPEVELTLPIGQPHITIAKSVTSTGPYQLGSTVDYSYTVTNTGTTTLTNVQVLDDHATGVTCAATTLAAGASTTCTGSYTITQADIDQCRETGGTTDCVITNVAQAGGTDPQGEEIVSEPDQASVGVSIAEPHITVGKRVTSEGPFHVGSTVEYAYTVTNTGNVQLANVQVSDDKVTTIACEATTLAPGASTECTGSYTITQADANACGTTRPCMVTNTARANGTDPQGDRIVSEPDQASVEVLIGEPHITLAKQVVSEGPFQVGTTVDYLYTVTNTGTAPLHDVRVTDDRVQHVVCDETDLVPGGSTFCQGTYTITQADIDACRQGGSTTSCVITNVARATGTDPRGEDATSEPAEASVTVPIGQAALTLAKRVVSRGPFEVGSEVEYAYTVTNSGTTPIEDVRVTDDLISNVTCEASTLAPGASTTCTGTYTVTEASLDKCDDRGKDGKGGGHGKECVITNTARATGTDPEGREVTSEPARAHITIKVKKPCEYGDCDDHGYGHKKEPARR</sequence>
<feature type="domain" description="DUF7507" evidence="2">
    <location>
        <begin position="959"/>
        <end position="1034"/>
    </location>
</feature>
<dbReference type="SUPFAM" id="SSF49899">
    <property type="entry name" value="Concanavalin A-like lectins/glucanases"/>
    <property type="match status" value="1"/>
</dbReference>
<feature type="region of interest" description="Disordered" evidence="1">
    <location>
        <begin position="1037"/>
        <end position="1076"/>
    </location>
</feature>
<dbReference type="NCBIfam" id="TIGR01451">
    <property type="entry name" value="B_ant_repeat"/>
    <property type="match status" value="4"/>
</dbReference>
<reference evidence="3 4" key="1">
    <citation type="journal article" date="2016" name="Genome Announc.">
        <title>Complete Genome Sequence of Thiostrepton-Producing Streptomyces laurentii ATCC 31255.</title>
        <authorList>
            <person name="Doi K."/>
            <person name="Fujino Y."/>
            <person name="Nagayoshi Y."/>
            <person name="Ohshima T."/>
            <person name="Ogata S."/>
        </authorList>
    </citation>
    <scope>NUCLEOTIDE SEQUENCE [LARGE SCALE GENOMIC DNA]</scope>
    <source>
        <strain evidence="3 4">ATCC 31255</strain>
    </source>
</reference>
<feature type="compositionally biased region" description="Basic and acidic residues" evidence="1">
    <location>
        <begin position="1037"/>
        <end position="1050"/>
    </location>
</feature>
<dbReference type="InterPro" id="IPR013783">
    <property type="entry name" value="Ig-like_fold"/>
</dbReference>
<dbReference type="InterPro" id="IPR051172">
    <property type="entry name" value="Chlamydia_OmcB"/>
</dbReference>
<dbReference type="InterPro" id="IPR047589">
    <property type="entry name" value="DUF11_rpt"/>
</dbReference>
<feature type="domain" description="DUF7507" evidence="2">
    <location>
        <begin position="384"/>
        <end position="481"/>
    </location>
</feature>
<keyword evidence="4" id="KW-1185">Reference proteome</keyword>
<feature type="region of interest" description="Disordered" evidence="1">
    <location>
        <begin position="87"/>
        <end position="114"/>
    </location>
</feature>
<organism evidence="3 4">
    <name type="scientific">Streptomyces laurentii</name>
    <dbReference type="NCBI Taxonomy" id="39478"/>
    <lineage>
        <taxon>Bacteria</taxon>
        <taxon>Bacillati</taxon>
        <taxon>Actinomycetota</taxon>
        <taxon>Actinomycetes</taxon>
        <taxon>Kitasatosporales</taxon>
        <taxon>Streptomycetaceae</taxon>
        <taxon>Streptomyces</taxon>
    </lineage>
</organism>
<evidence type="ECO:0000313" key="3">
    <source>
        <dbReference type="EMBL" id="BAU83835.1"/>
    </source>
</evidence>
<dbReference type="Gene3D" id="2.60.120.200">
    <property type="match status" value="1"/>
</dbReference>
<dbReference type="PANTHER" id="PTHR34819:SF3">
    <property type="entry name" value="CELL SURFACE PROTEIN"/>
    <property type="match status" value="1"/>
</dbReference>
<gene>
    <name evidence="3" type="ORF">SLA_2919</name>
</gene>
<evidence type="ECO:0000256" key="1">
    <source>
        <dbReference type="SAM" id="MobiDB-lite"/>
    </source>
</evidence>
<dbReference type="AlphaFoldDB" id="A0A160NZZ9"/>
<feature type="domain" description="DUF7507" evidence="2">
    <location>
        <begin position="494"/>
        <end position="593"/>
    </location>
</feature>
<feature type="region of interest" description="Disordered" evidence="1">
    <location>
        <begin position="472"/>
        <end position="491"/>
    </location>
</feature>
<dbReference type="KEGG" id="slau:SLA_2919"/>
<feature type="compositionally biased region" description="Polar residues" evidence="1">
    <location>
        <begin position="472"/>
        <end position="484"/>
    </location>
</feature>
<dbReference type="InterPro" id="IPR055354">
    <property type="entry name" value="DUF7507"/>
</dbReference>
<dbReference type="EMBL" id="AP017424">
    <property type="protein sequence ID" value="BAU83835.1"/>
    <property type="molecule type" value="Genomic_DNA"/>
</dbReference>
<evidence type="ECO:0000259" key="2">
    <source>
        <dbReference type="Pfam" id="PF24346"/>
    </source>
</evidence>
<protein>
    <recommendedName>
        <fullName evidence="2">DUF7507 domain-containing protein</fullName>
    </recommendedName>
</protein>
<feature type="region of interest" description="Disordered" evidence="1">
    <location>
        <begin position="1"/>
        <end position="22"/>
    </location>
</feature>
<proteinExistence type="predicted"/>
<dbReference type="PANTHER" id="PTHR34819">
    <property type="entry name" value="LARGE CYSTEINE-RICH PERIPLASMIC PROTEIN OMCB"/>
    <property type="match status" value="1"/>
</dbReference>
<dbReference type="Proteomes" id="UP000217676">
    <property type="component" value="Chromosome"/>
</dbReference>
<feature type="domain" description="DUF7507" evidence="2">
    <location>
        <begin position="604"/>
        <end position="710"/>
    </location>
</feature>
<feature type="region of interest" description="Disordered" evidence="1">
    <location>
        <begin position="1086"/>
        <end position="1105"/>
    </location>
</feature>
<dbReference type="GO" id="GO:0005975">
    <property type="term" value="P:carbohydrate metabolic process"/>
    <property type="evidence" value="ECO:0007669"/>
    <property type="project" value="UniProtKB-ARBA"/>
</dbReference>
<dbReference type="InterPro" id="IPR013320">
    <property type="entry name" value="ConA-like_dom_sf"/>
</dbReference>